<feature type="compositionally biased region" description="Low complexity" evidence="1">
    <location>
        <begin position="1"/>
        <end position="14"/>
    </location>
</feature>
<keyword evidence="3" id="KW-1185">Reference proteome</keyword>
<feature type="compositionally biased region" description="Polar residues" evidence="1">
    <location>
        <begin position="27"/>
        <end position="36"/>
    </location>
</feature>
<name>A0A067KWZ9_JATCU</name>
<evidence type="ECO:0000256" key="1">
    <source>
        <dbReference type="SAM" id="MobiDB-lite"/>
    </source>
</evidence>
<organism evidence="2 3">
    <name type="scientific">Jatropha curcas</name>
    <name type="common">Barbados nut</name>
    <dbReference type="NCBI Taxonomy" id="180498"/>
    <lineage>
        <taxon>Eukaryota</taxon>
        <taxon>Viridiplantae</taxon>
        <taxon>Streptophyta</taxon>
        <taxon>Embryophyta</taxon>
        <taxon>Tracheophyta</taxon>
        <taxon>Spermatophyta</taxon>
        <taxon>Magnoliopsida</taxon>
        <taxon>eudicotyledons</taxon>
        <taxon>Gunneridae</taxon>
        <taxon>Pentapetalae</taxon>
        <taxon>rosids</taxon>
        <taxon>fabids</taxon>
        <taxon>Malpighiales</taxon>
        <taxon>Euphorbiaceae</taxon>
        <taxon>Crotonoideae</taxon>
        <taxon>Jatropheae</taxon>
        <taxon>Jatropha</taxon>
    </lineage>
</organism>
<proteinExistence type="predicted"/>
<sequence length="80" mass="8653">MRMSSQHSGGTSSSDPPPATDPHVCTALQQQLSSTLDPDIANDTLVTPTDTTTHPADTPADNTIMDRVEDRPYRIDSEPF</sequence>
<feature type="region of interest" description="Disordered" evidence="1">
    <location>
        <begin position="1"/>
        <end position="80"/>
    </location>
</feature>
<reference evidence="2 3" key="1">
    <citation type="journal article" date="2014" name="PLoS ONE">
        <title>Global Analysis of Gene Expression Profiles in Physic Nut (Jatropha curcas L.) Seedlings Exposed to Salt Stress.</title>
        <authorList>
            <person name="Zhang L."/>
            <person name="Zhang C."/>
            <person name="Wu P."/>
            <person name="Chen Y."/>
            <person name="Li M."/>
            <person name="Jiang H."/>
            <person name="Wu G."/>
        </authorList>
    </citation>
    <scope>NUCLEOTIDE SEQUENCE [LARGE SCALE GENOMIC DNA]</scope>
    <source>
        <strain evidence="3">cv. GZQX0401</strain>
        <tissue evidence="2">Young leaves</tissue>
    </source>
</reference>
<feature type="compositionally biased region" description="Basic and acidic residues" evidence="1">
    <location>
        <begin position="64"/>
        <end position="80"/>
    </location>
</feature>
<evidence type="ECO:0000313" key="2">
    <source>
        <dbReference type="EMBL" id="KDP36379.1"/>
    </source>
</evidence>
<protein>
    <submittedName>
        <fullName evidence="2">Uncharacterized protein</fullName>
    </submittedName>
</protein>
<dbReference type="AlphaFoldDB" id="A0A067KWZ9"/>
<gene>
    <name evidence="2" type="ORF">JCGZ_08648</name>
</gene>
<feature type="compositionally biased region" description="Low complexity" evidence="1">
    <location>
        <begin position="41"/>
        <end position="63"/>
    </location>
</feature>
<evidence type="ECO:0000313" key="3">
    <source>
        <dbReference type="Proteomes" id="UP000027138"/>
    </source>
</evidence>
<dbReference type="Proteomes" id="UP000027138">
    <property type="component" value="Unassembled WGS sequence"/>
</dbReference>
<accession>A0A067KWZ9</accession>
<dbReference type="EMBL" id="KK914437">
    <property type="protein sequence ID" value="KDP36379.1"/>
    <property type="molecule type" value="Genomic_DNA"/>
</dbReference>